<evidence type="ECO:0000256" key="6">
    <source>
        <dbReference type="SAM" id="MobiDB-lite"/>
    </source>
</evidence>
<feature type="non-terminal residue" evidence="8">
    <location>
        <position position="124"/>
    </location>
</feature>
<feature type="compositionally biased region" description="Basic and acidic residues" evidence="6">
    <location>
        <begin position="92"/>
        <end position="103"/>
    </location>
</feature>
<proteinExistence type="inferred from homology"/>
<organism evidence="8">
    <name type="scientific">marine sediment metagenome</name>
    <dbReference type="NCBI Taxonomy" id="412755"/>
    <lineage>
        <taxon>unclassified sequences</taxon>
        <taxon>metagenomes</taxon>
        <taxon>ecological metagenomes</taxon>
    </lineage>
</organism>
<dbReference type="Pfam" id="PF12637">
    <property type="entry name" value="TSCPD"/>
    <property type="match status" value="1"/>
</dbReference>
<evidence type="ECO:0000259" key="7">
    <source>
        <dbReference type="Pfam" id="PF12637"/>
    </source>
</evidence>
<comment type="catalytic activity">
    <reaction evidence="5">
        <text>a 2'-deoxyribonucleoside 5'-diphosphate + [thioredoxin]-disulfide + H2O = a ribonucleoside 5'-diphosphate + [thioredoxin]-dithiol</text>
        <dbReference type="Rhea" id="RHEA:23252"/>
        <dbReference type="Rhea" id="RHEA-COMP:10698"/>
        <dbReference type="Rhea" id="RHEA-COMP:10700"/>
        <dbReference type="ChEBI" id="CHEBI:15377"/>
        <dbReference type="ChEBI" id="CHEBI:29950"/>
        <dbReference type="ChEBI" id="CHEBI:50058"/>
        <dbReference type="ChEBI" id="CHEBI:57930"/>
        <dbReference type="ChEBI" id="CHEBI:73316"/>
        <dbReference type="EC" id="1.17.4.1"/>
    </reaction>
</comment>
<comment type="caution">
    <text evidence="8">The sequence shown here is derived from an EMBL/GenBank/DDBJ whole genome shotgun (WGS) entry which is preliminary data.</text>
</comment>
<dbReference type="AlphaFoldDB" id="A0A0F9D5V4"/>
<protein>
    <recommendedName>
        <fullName evidence="2">ribonucleoside-diphosphate reductase</fullName>
        <ecNumber evidence="2">1.17.4.1</ecNumber>
    </recommendedName>
</protein>
<evidence type="ECO:0000313" key="8">
    <source>
        <dbReference type="EMBL" id="KKL07458.1"/>
    </source>
</evidence>
<keyword evidence="3" id="KW-0237">DNA synthesis</keyword>
<feature type="domain" description="TSCPD" evidence="7">
    <location>
        <begin position="1"/>
        <end position="57"/>
    </location>
</feature>
<evidence type="ECO:0000256" key="1">
    <source>
        <dbReference type="ARBA" id="ARBA00007405"/>
    </source>
</evidence>
<keyword evidence="4" id="KW-0547">Nucleotide-binding</keyword>
<evidence type="ECO:0000256" key="5">
    <source>
        <dbReference type="ARBA" id="ARBA00047754"/>
    </source>
</evidence>
<evidence type="ECO:0000256" key="4">
    <source>
        <dbReference type="ARBA" id="ARBA00022741"/>
    </source>
</evidence>
<sequence length="124" mass="13222">MNAFATSISIGLQYGVPLETFVRKFSYMRFDPEGMTNNPEIPFAKSLPDYIMRWLASRFLGSEAQEELGILTDEVRARRAAEEAGPPPGNGHRQEANDGDSRAHGGNGAGGSAPGSAAEPSPPT</sequence>
<feature type="compositionally biased region" description="Low complexity" evidence="6">
    <location>
        <begin position="114"/>
        <end position="124"/>
    </location>
</feature>
<feature type="region of interest" description="Disordered" evidence="6">
    <location>
        <begin position="75"/>
        <end position="124"/>
    </location>
</feature>
<dbReference type="EC" id="1.17.4.1" evidence="2"/>
<dbReference type="GO" id="GO:0071897">
    <property type="term" value="P:DNA biosynthetic process"/>
    <property type="evidence" value="ECO:0007669"/>
    <property type="project" value="UniProtKB-KW"/>
</dbReference>
<comment type="similarity">
    <text evidence="1">Belongs to the ribonucleoside diphosphate reductase class-2 family.</text>
</comment>
<name>A0A0F9D5V4_9ZZZZ</name>
<accession>A0A0F9D5V4</accession>
<reference evidence="8" key="1">
    <citation type="journal article" date="2015" name="Nature">
        <title>Complex archaea that bridge the gap between prokaryotes and eukaryotes.</title>
        <authorList>
            <person name="Spang A."/>
            <person name="Saw J.H."/>
            <person name="Jorgensen S.L."/>
            <person name="Zaremba-Niedzwiedzka K."/>
            <person name="Martijn J."/>
            <person name="Lind A.E."/>
            <person name="van Eijk R."/>
            <person name="Schleper C."/>
            <person name="Guy L."/>
            <person name="Ettema T.J."/>
        </authorList>
    </citation>
    <scope>NUCLEOTIDE SEQUENCE</scope>
</reference>
<dbReference type="GO" id="GO:0000166">
    <property type="term" value="F:nucleotide binding"/>
    <property type="evidence" value="ECO:0007669"/>
    <property type="project" value="UniProtKB-KW"/>
</dbReference>
<evidence type="ECO:0000256" key="2">
    <source>
        <dbReference type="ARBA" id="ARBA00012274"/>
    </source>
</evidence>
<dbReference type="EMBL" id="LAZR01043284">
    <property type="protein sequence ID" value="KKL07458.1"/>
    <property type="molecule type" value="Genomic_DNA"/>
</dbReference>
<dbReference type="InterPro" id="IPR024434">
    <property type="entry name" value="TSCPD_dom"/>
</dbReference>
<evidence type="ECO:0000256" key="3">
    <source>
        <dbReference type="ARBA" id="ARBA00022634"/>
    </source>
</evidence>
<gene>
    <name evidence="8" type="ORF">LCGC14_2585810</name>
</gene>
<dbReference type="GO" id="GO:0004748">
    <property type="term" value="F:ribonucleoside-diphosphate reductase activity, thioredoxin disulfide as acceptor"/>
    <property type="evidence" value="ECO:0007669"/>
    <property type="project" value="UniProtKB-EC"/>
</dbReference>